<dbReference type="Pfam" id="PF08240">
    <property type="entry name" value="ADH_N"/>
    <property type="match status" value="1"/>
</dbReference>
<proteinExistence type="inferred from homology"/>
<keyword evidence="4" id="KW-0560">Oxidoreductase</keyword>
<dbReference type="InterPro" id="IPR011032">
    <property type="entry name" value="GroES-like_sf"/>
</dbReference>
<comment type="subcellular location">
    <subcellularLocation>
        <location evidence="1">Mitochondrion</location>
    </subcellularLocation>
</comment>
<dbReference type="SUPFAM" id="SSF50129">
    <property type="entry name" value="GroES-like"/>
    <property type="match status" value="1"/>
</dbReference>
<keyword evidence="3" id="KW-0809">Transit peptide</keyword>
<dbReference type="GO" id="GO:0016491">
    <property type="term" value="F:oxidoreductase activity"/>
    <property type="evidence" value="ECO:0007669"/>
    <property type="project" value="UniProtKB-KW"/>
</dbReference>
<dbReference type="SMART" id="SM00829">
    <property type="entry name" value="PKS_ER"/>
    <property type="match status" value="1"/>
</dbReference>
<dbReference type="PANTHER" id="PTHR11695">
    <property type="entry name" value="ALCOHOL DEHYDROGENASE RELATED"/>
    <property type="match status" value="1"/>
</dbReference>
<sequence length="415" mass="45913">MSIEAEEVVLHRAQPHKDMYCRTLKRGLSLQCRFQHSLPKPALKTMQAWQTFQYGGTDKLQLNEMAEIPTVKNTCTDMLVKVHASSVNPLDVRMLEGYGAKTFNCVRQLNKCSLNADEFPLVLGRDFSGTVAYVGKGVKNYKCGDEIWGALSPWQSGSHSEYVLGSICYSSKKPSSISHSEAASIPYAGLTAWAGLSTFGELSEKNAYGKRVLVIGASGGVGTFAIQLLKAWGAEVTAICATDAVEMIQNLGAENVLDYKCPEFKYNLKELKGFDLIFDNVGGEYHDLTINLLKSWRNCKYITVVSPLLKNADDKGVLFGTALSVVQAGLDTAMSLKDGKSLRWAYFIPNGCALKTIARMVDNKQIIPVVEKVYKFEEMPQAYERVLNGHARGKTVVDHTNEEIENKHKEECVKV</sequence>
<dbReference type="Gene3D" id="3.40.50.720">
    <property type="entry name" value="NAD(P)-binding Rossmann-like Domain"/>
    <property type="match status" value="1"/>
</dbReference>
<comment type="similarity">
    <text evidence="2">Belongs to the zinc-containing alcohol dehydrogenase family. Quinone oxidoreductase subfamily.</text>
</comment>
<accession>A0AAV6VA53</accession>
<dbReference type="PROSITE" id="PS01162">
    <property type="entry name" value="QOR_ZETA_CRYSTAL"/>
    <property type="match status" value="1"/>
</dbReference>
<evidence type="ECO:0000256" key="1">
    <source>
        <dbReference type="ARBA" id="ARBA00004173"/>
    </source>
</evidence>
<dbReference type="Proteomes" id="UP000827092">
    <property type="component" value="Unassembled WGS sequence"/>
</dbReference>
<dbReference type="InterPro" id="IPR013154">
    <property type="entry name" value="ADH-like_N"/>
</dbReference>
<dbReference type="InterPro" id="IPR050700">
    <property type="entry name" value="YIM1/Zinc_Alcohol_DH_Fams"/>
</dbReference>
<dbReference type="AlphaFoldDB" id="A0AAV6VA53"/>
<name>A0AAV6VA53_9ARAC</name>
<evidence type="ECO:0000259" key="6">
    <source>
        <dbReference type="SMART" id="SM00829"/>
    </source>
</evidence>
<dbReference type="GO" id="GO:0008270">
    <property type="term" value="F:zinc ion binding"/>
    <property type="evidence" value="ECO:0007669"/>
    <property type="project" value="InterPro"/>
</dbReference>
<keyword evidence="8" id="KW-1185">Reference proteome</keyword>
<keyword evidence="5" id="KW-0496">Mitochondrion</keyword>
<evidence type="ECO:0000256" key="5">
    <source>
        <dbReference type="ARBA" id="ARBA00023128"/>
    </source>
</evidence>
<dbReference type="PANTHER" id="PTHR11695:SF294">
    <property type="entry name" value="RETICULON-4-INTERACTING PROTEIN 1, MITOCHONDRIAL"/>
    <property type="match status" value="1"/>
</dbReference>
<organism evidence="7 8">
    <name type="scientific">Oedothorax gibbosus</name>
    <dbReference type="NCBI Taxonomy" id="931172"/>
    <lineage>
        <taxon>Eukaryota</taxon>
        <taxon>Metazoa</taxon>
        <taxon>Ecdysozoa</taxon>
        <taxon>Arthropoda</taxon>
        <taxon>Chelicerata</taxon>
        <taxon>Arachnida</taxon>
        <taxon>Araneae</taxon>
        <taxon>Araneomorphae</taxon>
        <taxon>Entelegynae</taxon>
        <taxon>Araneoidea</taxon>
        <taxon>Linyphiidae</taxon>
        <taxon>Erigoninae</taxon>
        <taxon>Oedothorax</taxon>
    </lineage>
</organism>
<evidence type="ECO:0000256" key="4">
    <source>
        <dbReference type="ARBA" id="ARBA00023002"/>
    </source>
</evidence>
<dbReference type="CDD" id="cd08248">
    <property type="entry name" value="RTN4I1"/>
    <property type="match status" value="1"/>
</dbReference>
<evidence type="ECO:0000313" key="8">
    <source>
        <dbReference type="Proteomes" id="UP000827092"/>
    </source>
</evidence>
<dbReference type="FunFam" id="3.40.50.720:FF:000147">
    <property type="entry name" value="Reticulon-4-interacting protein 1 homolog, mitochondrial"/>
    <property type="match status" value="1"/>
</dbReference>
<dbReference type="InterPro" id="IPR020843">
    <property type="entry name" value="ER"/>
</dbReference>
<dbReference type="GO" id="GO:0005739">
    <property type="term" value="C:mitochondrion"/>
    <property type="evidence" value="ECO:0007669"/>
    <property type="project" value="UniProtKB-SubCell"/>
</dbReference>
<dbReference type="InterPro" id="IPR036291">
    <property type="entry name" value="NAD(P)-bd_dom_sf"/>
</dbReference>
<evidence type="ECO:0000256" key="2">
    <source>
        <dbReference type="ARBA" id="ARBA00010371"/>
    </source>
</evidence>
<reference evidence="7 8" key="1">
    <citation type="journal article" date="2022" name="Nat. Ecol. Evol.">
        <title>A masculinizing supergene underlies an exaggerated male reproductive morph in a spider.</title>
        <authorList>
            <person name="Hendrickx F."/>
            <person name="De Corte Z."/>
            <person name="Sonet G."/>
            <person name="Van Belleghem S.M."/>
            <person name="Kostlbacher S."/>
            <person name="Vangestel C."/>
        </authorList>
    </citation>
    <scope>NUCLEOTIDE SEQUENCE [LARGE SCALE GENOMIC DNA]</scope>
    <source>
        <strain evidence="7">W744_W776</strain>
    </source>
</reference>
<dbReference type="InterPro" id="IPR037397">
    <property type="entry name" value="RTN4IP1"/>
</dbReference>
<protein>
    <recommendedName>
        <fullName evidence="6">Enoyl reductase (ER) domain-containing protein</fullName>
    </recommendedName>
</protein>
<dbReference type="Pfam" id="PF13602">
    <property type="entry name" value="ADH_zinc_N_2"/>
    <property type="match status" value="1"/>
</dbReference>
<dbReference type="Gene3D" id="3.90.180.10">
    <property type="entry name" value="Medium-chain alcohol dehydrogenases, catalytic domain"/>
    <property type="match status" value="1"/>
</dbReference>
<dbReference type="InterPro" id="IPR002364">
    <property type="entry name" value="Quin_OxRdtase/zeta-crystal_CS"/>
</dbReference>
<gene>
    <name evidence="7" type="ORF">JTE90_014599</name>
</gene>
<evidence type="ECO:0000256" key="3">
    <source>
        <dbReference type="ARBA" id="ARBA00022946"/>
    </source>
</evidence>
<dbReference type="SUPFAM" id="SSF51735">
    <property type="entry name" value="NAD(P)-binding Rossmann-fold domains"/>
    <property type="match status" value="1"/>
</dbReference>
<feature type="domain" description="Enoyl reductase (ER)" evidence="6">
    <location>
        <begin position="55"/>
        <end position="397"/>
    </location>
</feature>
<comment type="caution">
    <text evidence="7">The sequence shown here is derived from an EMBL/GenBank/DDBJ whole genome shotgun (WGS) entry which is preliminary data.</text>
</comment>
<dbReference type="EMBL" id="JAFNEN010000134">
    <property type="protein sequence ID" value="KAG8192815.1"/>
    <property type="molecule type" value="Genomic_DNA"/>
</dbReference>
<evidence type="ECO:0000313" key="7">
    <source>
        <dbReference type="EMBL" id="KAG8192815.1"/>
    </source>
</evidence>